<feature type="compositionally biased region" description="Polar residues" evidence="7">
    <location>
        <begin position="793"/>
        <end position="803"/>
    </location>
</feature>
<feature type="transmembrane region" description="Helical" evidence="8">
    <location>
        <begin position="235"/>
        <end position="260"/>
    </location>
</feature>
<feature type="transmembrane region" description="Helical" evidence="8">
    <location>
        <begin position="196"/>
        <end position="215"/>
    </location>
</feature>
<evidence type="ECO:0000256" key="3">
    <source>
        <dbReference type="ARBA" id="ARBA00022475"/>
    </source>
</evidence>
<dbReference type="GO" id="GO:0005886">
    <property type="term" value="C:plasma membrane"/>
    <property type="evidence" value="ECO:0007669"/>
    <property type="project" value="UniProtKB-SubCell"/>
</dbReference>
<dbReference type="AlphaFoldDB" id="A0A9P8ZWG9"/>
<dbReference type="SUPFAM" id="SSF103473">
    <property type="entry name" value="MFS general substrate transporter"/>
    <property type="match status" value="1"/>
</dbReference>
<gene>
    <name evidence="9" type="ORF">BKA67DRAFT_520098</name>
</gene>
<dbReference type="OrthoDB" id="10250282at2759"/>
<evidence type="ECO:0000256" key="2">
    <source>
        <dbReference type="ARBA" id="ARBA00022448"/>
    </source>
</evidence>
<feature type="transmembrane region" description="Helical" evidence="8">
    <location>
        <begin position="128"/>
        <end position="158"/>
    </location>
</feature>
<sequence length="900" mass="99831">MRGYAKLQCTISNDDIGSFHTVRRQSLDAYSFDGGSDDVVDFSTPVQRTQRQAIEENINSHSRHHQNRLAAATGIAHEPPRAKRPHNLRNITLRGRSHVSINDAKFSLTKSYRQRPIARDWSPARKRFVALVACFGTATIGILIGIYAGIVPAVQYYIADANHIAILGNVAMYLGMALPTFFCWPLPLLHGRRQYILLGLILTLPLLFPQAITVMTHRPSKSNAWKCALLLPRGLMGVSLGFANMNFHSTLTDLYGASLMSSNPHQELMDEDDVRRHGGGLGVWLGLWTWCFTGSLSVGFLIGAVVIDRFTPAWGFYISIILVGTTLLLSVFTPEVRHSTWRRSVAEVQTGDHVSRRVARGEVMMHRIQDGPKWWWQEAWHGVILSLQMLRQPGFTVMAVYLAWIYAQVTLIIVLLGSLTSRDYRLRAALVGASVSSVAIGALVAVPFQKANLFSRARHRPALSNAYSIDRKLTWTSHFVRRAVFTITLPATGVMYAGLSWGPPIHLIFPCLFAAMIGFLSCLAISECNGILMEVWDCSDLQTGMTGQSRSAKKAKKKTNYSSFPRVQAGSAVIHSLAFIFAAGATGIGGMAQRNLGHRITAAVVAGILLFLTLLLLGVLTRFKKVEIIPRSRTMEMNKWIEDRRHSLGRQATEVAAAKAAGRKDLRSIPVEEVGWRPLIVGNPLEKHRRVNILELGSLTRWMEIRKKNRLVDQGAHAHLNRQALSLARIELGHKSQEVLDDIHRGGIIMTDLVHKVSKRSLRSKRSEMSEISSADDNDMKRAPPREIVRTPTGINPHTSSLGTPYVERECFMGQMVPEEDEAASIDEIGNAGADLYARRRSQGLASHGMSKVRPYNGFEKQELTGGNPGSESHVVITAPEQTGIIAQNSEVEEDCHQNM</sequence>
<dbReference type="PANTHER" id="PTHR23502">
    <property type="entry name" value="MAJOR FACILITATOR SUPERFAMILY"/>
    <property type="match status" value="1"/>
</dbReference>
<keyword evidence="6 8" id="KW-0472">Membrane</keyword>
<keyword evidence="5 8" id="KW-1133">Transmembrane helix</keyword>
<feature type="transmembrane region" description="Helical" evidence="8">
    <location>
        <begin position="479"/>
        <end position="499"/>
    </location>
</feature>
<dbReference type="RefSeq" id="XP_045957229.1">
    <property type="nucleotide sequence ID" value="XM_046098150.1"/>
</dbReference>
<evidence type="ECO:0000256" key="1">
    <source>
        <dbReference type="ARBA" id="ARBA00004651"/>
    </source>
</evidence>
<proteinExistence type="predicted"/>
<keyword evidence="4 8" id="KW-0812">Transmembrane</keyword>
<feature type="transmembrane region" description="Helical" evidence="8">
    <location>
        <begin position="428"/>
        <end position="448"/>
    </location>
</feature>
<feature type="transmembrane region" description="Helical" evidence="8">
    <location>
        <begin position="600"/>
        <end position="623"/>
    </location>
</feature>
<dbReference type="PANTHER" id="PTHR23502:SF186">
    <property type="entry name" value="MAJOR FACILITATOR SUPERFAMILY (MFS) PROFILE DOMAIN-CONTAINING PROTEIN"/>
    <property type="match status" value="1"/>
</dbReference>
<keyword evidence="3" id="KW-1003">Cell membrane</keyword>
<keyword evidence="10" id="KW-1185">Reference proteome</keyword>
<feature type="transmembrane region" description="Helical" evidence="8">
    <location>
        <begin position="567"/>
        <end position="588"/>
    </location>
</feature>
<dbReference type="EMBL" id="JAGPXC010000005">
    <property type="protein sequence ID" value="KAH6652952.1"/>
    <property type="molecule type" value="Genomic_DNA"/>
</dbReference>
<organism evidence="9 10">
    <name type="scientific">Truncatella angustata</name>
    <dbReference type="NCBI Taxonomy" id="152316"/>
    <lineage>
        <taxon>Eukaryota</taxon>
        <taxon>Fungi</taxon>
        <taxon>Dikarya</taxon>
        <taxon>Ascomycota</taxon>
        <taxon>Pezizomycotina</taxon>
        <taxon>Sordariomycetes</taxon>
        <taxon>Xylariomycetidae</taxon>
        <taxon>Amphisphaeriales</taxon>
        <taxon>Sporocadaceae</taxon>
        <taxon>Truncatella</taxon>
    </lineage>
</organism>
<dbReference type="GeneID" id="70127042"/>
<dbReference type="Proteomes" id="UP000758603">
    <property type="component" value="Unassembled WGS sequence"/>
</dbReference>
<feature type="transmembrane region" description="Helical" evidence="8">
    <location>
        <begin position="395"/>
        <end position="416"/>
    </location>
</feature>
<feature type="transmembrane region" description="Helical" evidence="8">
    <location>
        <begin position="505"/>
        <end position="525"/>
    </location>
</feature>
<dbReference type="InterPro" id="IPR036259">
    <property type="entry name" value="MFS_trans_sf"/>
</dbReference>
<comment type="caution">
    <text evidence="9">The sequence shown here is derived from an EMBL/GenBank/DDBJ whole genome shotgun (WGS) entry which is preliminary data.</text>
</comment>
<evidence type="ECO:0000313" key="10">
    <source>
        <dbReference type="Proteomes" id="UP000758603"/>
    </source>
</evidence>
<feature type="transmembrane region" description="Helical" evidence="8">
    <location>
        <begin position="281"/>
        <end position="307"/>
    </location>
</feature>
<protein>
    <submittedName>
        <fullName evidence="9">Uncharacterized protein</fullName>
    </submittedName>
</protein>
<evidence type="ECO:0000256" key="8">
    <source>
        <dbReference type="SAM" id="Phobius"/>
    </source>
</evidence>
<evidence type="ECO:0000256" key="5">
    <source>
        <dbReference type="ARBA" id="ARBA00022989"/>
    </source>
</evidence>
<reference evidence="9" key="1">
    <citation type="journal article" date="2021" name="Nat. Commun.">
        <title>Genetic determinants of endophytism in the Arabidopsis root mycobiome.</title>
        <authorList>
            <person name="Mesny F."/>
            <person name="Miyauchi S."/>
            <person name="Thiergart T."/>
            <person name="Pickel B."/>
            <person name="Atanasova L."/>
            <person name="Karlsson M."/>
            <person name="Huettel B."/>
            <person name="Barry K.W."/>
            <person name="Haridas S."/>
            <person name="Chen C."/>
            <person name="Bauer D."/>
            <person name="Andreopoulos W."/>
            <person name="Pangilinan J."/>
            <person name="LaButti K."/>
            <person name="Riley R."/>
            <person name="Lipzen A."/>
            <person name="Clum A."/>
            <person name="Drula E."/>
            <person name="Henrissat B."/>
            <person name="Kohler A."/>
            <person name="Grigoriev I.V."/>
            <person name="Martin F.M."/>
            <person name="Hacquard S."/>
        </authorList>
    </citation>
    <scope>NUCLEOTIDE SEQUENCE</scope>
    <source>
        <strain evidence="9">MPI-SDFR-AT-0073</strain>
    </source>
</reference>
<comment type="subcellular location">
    <subcellularLocation>
        <location evidence="1">Cell membrane</location>
        <topology evidence="1">Multi-pass membrane protein</topology>
    </subcellularLocation>
</comment>
<dbReference type="Gene3D" id="1.20.1250.20">
    <property type="entry name" value="MFS general substrate transporter like domains"/>
    <property type="match status" value="1"/>
</dbReference>
<name>A0A9P8ZWG9_9PEZI</name>
<evidence type="ECO:0000256" key="7">
    <source>
        <dbReference type="SAM" id="MobiDB-lite"/>
    </source>
</evidence>
<keyword evidence="2" id="KW-0813">Transport</keyword>
<feature type="transmembrane region" description="Helical" evidence="8">
    <location>
        <begin position="164"/>
        <end position="184"/>
    </location>
</feature>
<accession>A0A9P8ZWG9</accession>
<feature type="compositionally biased region" description="Basic and acidic residues" evidence="7">
    <location>
        <begin position="778"/>
        <end position="789"/>
    </location>
</feature>
<evidence type="ECO:0000313" key="9">
    <source>
        <dbReference type="EMBL" id="KAH6652952.1"/>
    </source>
</evidence>
<evidence type="ECO:0000256" key="4">
    <source>
        <dbReference type="ARBA" id="ARBA00022692"/>
    </source>
</evidence>
<evidence type="ECO:0000256" key="6">
    <source>
        <dbReference type="ARBA" id="ARBA00023136"/>
    </source>
</evidence>
<feature type="region of interest" description="Disordered" evidence="7">
    <location>
        <begin position="761"/>
        <end position="803"/>
    </location>
</feature>
<dbReference type="GO" id="GO:0022857">
    <property type="term" value="F:transmembrane transporter activity"/>
    <property type="evidence" value="ECO:0007669"/>
    <property type="project" value="TreeGrafter"/>
</dbReference>
<feature type="transmembrane region" description="Helical" evidence="8">
    <location>
        <begin position="313"/>
        <end position="333"/>
    </location>
</feature>